<keyword evidence="1" id="KW-1133">Transmembrane helix</keyword>
<accession>A0A1F5WUU9</accession>
<proteinExistence type="predicted"/>
<name>A0A1F5WUU9_9BACT</name>
<dbReference type="EMBL" id="MFHI01000003">
    <property type="protein sequence ID" value="OGF79428.1"/>
    <property type="molecule type" value="Genomic_DNA"/>
</dbReference>
<keyword evidence="1" id="KW-0472">Membrane</keyword>
<dbReference type="NCBIfam" id="NF047864">
    <property type="entry name" value="CBU_0592_membra"/>
    <property type="match status" value="1"/>
</dbReference>
<keyword evidence="1" id="KW-0812">Transmembrane</keyword>
<feature type="domain" description="CBU-0592-like" evidence="2">
    <location>
        <begin position="5"/>
        <end position="77"/>
    </location>
</feature>
<dbReference type="Proteomes" id="UP000178425">
    <property type="component" value="Unassembled WGS sequence"/>
</dbReference>
<evidence type="ECO:0000313" key="3">
    <source>
        <dbReference type="EMBL" id="OGF79428.1"/>
    </source>
</evidence>
<evidence type="ECO:0000256" key="1">
    <source>
        <dbReference type="SAM" id="Phobius"/>
    </source>
</evidence>
<protein>
    <recommendedName>
        <fullName evidence="2">CBU-0592-like domain-containing protein</fullName>
    </recommendedName>
</protein>
<dbReference type="AlphaFoldDB" id="A0A1F5WUU9"/>
<comment type="caution">
    <text evidence="3">The sequence shown here is derived from an EMBL/GenBank/DDBJ whole genome shotgun (WGS) entry which is preliminary data.</text>
</comment>
<sequence>MSFQDFCGWVGTILLLIAYWLVSSDRIEARSFTNQWMNFFGAAGIGFNAWTNGLYAVVVLDIFWAGVALFTIRSMVKDNAARNFYDMRG</sequence>
<evidence type="ECO:0000313" key="4">
    <source>
        <dbReference type="Proteomes" id="UP000178425"/>
    </source>
</evidence>
<evidence type="ECO:0000259" key="2">
    <source>
        <dbReference type="Pfam" id="PF26604"/>
    </source>
</evidence>
<dbReference type="Pfam" id="PF26604">
    <property type="entry name" value="CBU_0592"/>
    <property type="match status" value="1"/>
</dbReference>
<gene>
    <name evidence="3" type="ORF">A2W54_02655</name>
</gene>
<dbReference type="InterPro" id="IPR058058">
    <property type="entry name" value="CBU_0592-like"/>
</dbReference>
<feature type="transmembrane region" description="Helical" evidence="1">
    <location>
        <begin position="53"/>
        <end position="72"/>
    </location>
</feature>
<reference evidence="3 4" key="1">
    <citation type="journal article" date="2016" name="Nat. Commun.">
        <title>Thousands of microbial genomes shed light on interconnected biogeochemical processes in an aquifer system.</title>
        <authorList>
            <person name="Anantharaman K."/>
            <person name="Brown C.T."/>
            <person name="Hug L.A."/>
            <person name="Sharon I."/>
            <person name="Castelle C.J."/>
            <person name="Probst A.J."/>
            <person name="Thomas B.C."/>
            <person name="Singh A."/>
            <person name="Wilkins M.J."/>
            <person name="Karaoz U."/>
            <person name="Brodie E.L."/>
            <person name="Williams K.H."/>
            <person name="Hubbard S.S."/>
            <person name="Banfield J.F."/>
        </authorList>
    </citation>
    <scope>NUCLEOTIDE SEQUENCE [LARGE SCALE GENOMIC DNA]</scope>
</reference>
<organism evidence="3 4">
    <name type="scientific">Candidatus Giovannonibacteria bacterium RIFCSPHIGHO2_02_43_13</name>
    <dbReference type="NCBI Taxonomy" id="1798330"/>
    <lineage>
        <taxon>Bacteria</taxon>
        <taxon>Candidatus Giovannoniibacteriota</taxon>
    </lineage>
</organism>